<dbReference type="GO" id="GO:0019843">
    <property type="term" value="F:rRNA binding"/>
    <property type="evidence" value="ECO:0007669"/>
    <property type="project" value="UniProtKB-UniRule"/>
</dbReference>
<keyword evidence="2 12" id="KW-0963">Cytoplasm</keyword>
<dbReference type="Proteomes" id="UP000515514">
    <property type="component" value="Chromosome"/>
</dbReference>
<evidence type="ECO:0000256" key="8">
    <source>
        <dbReference type="ARBA" id="ARBA00022840"/>
    </source>
</evidence>
<dbReference type="GO" id="GO:0006412">
    <property type="term" value="P:translation"/>
    <property type="evidence" value="ECO:0007669"/>
    <property type="project" value="UniProtKB-KW"/>
</dbReference>
<dbReference type="EC" id="3.6.1.-" evidence="12"/>
<dbReference type="InterPro" id="IPR003439">
    <property type="entry name" value="ABC_transporter-like_ATP-bd"/>
</dbReference>
<dbReference type="NCBIfam" id="NF008775">
    <property type="entry name" value="PRK11819.1"/>
    <property type="match status" value="1"/>
</dbReference>
<dbReference type="HAMAP" id="MF_00847">
    <property type="entry name" value="EttA"/>
    <property type="match status" value="1"/>
</dbReference>
<organism evidence="14 15">
    <name type="scientific">Constantimarinum furrinae</name>
    <dbReference type="NCBI Taxonomy" id="2562285"/>
    <lineage>
        <taxon>Bacteria</taxon>
        <taxon>Pseudomonadati</taxon>
        <taxon>Bacteroidota</taxon>
        <taxon>Flavobacteriia</taxon>
        <taxon>Flavobacteriales</taxon>
        <taxon>Flavobacteriaceae</taxon>
        <taxon>Altibacter/Constantimarinum group</taxon>
        <taxon>Constantimarinum</taxon>
    </lineage>
</organism>
<evidence type="ECO:0000256" key="9">
    <source>
        <dbReference type="ARBA" id="ARBA00022845"/>
    </source>
</evidence>
<dbReference type="SMART" id="SM00382">
    <property type="entry name" value="AAA"/>
    <property type="match status" value="2"/>
</dbReference>
<keyword evidence="10 12" id="KW-0694">RNA-binding</keyword>
<dbReference type="EMBL" id="CP052909">
    <property type="protein sequence ID" value="QNJ99151.1"/>
    <property type="molecule type" value="Genomic_DNA"/>
</dbReference>
<feature type="domain" description="ABC transporter" evidence="13">
    <location>
        <begin position="9"/>
        <end position="268"/>
    </location>
</feature>
<evidence type="ECO:0000256" key="11">
    <source>
        <dbReference type="ARBA" id="ARBA00022917"/>
    </source>
</evidence>
<comment type="domain">
    <text evidence="12">The arm domain is inserted in the first ABC transporter domain. Probably contacts ribosomal protein L1.</text>
</comment>
<proteinExistence type="inferred from homology"/>
<dbReference type="PANTHER" id="PTHR43858">
    <property type="entry name" value="ENERGY-DEPENDENT TRANSLATIONAL THROTTLE PROTEIN ETTA"/>
    <property type="match status" value="1"/>
</dbReference>
<comment type="subunit">
    <text evidence="12">Monomer. Probably contacts ribosomal proteins L1, L5, L33 and S7, the 16S and 23S rRNA and the P-site containing tRNA(fMet).</text>
</comment>
<comment type="domain">
    <text evidence="12">The P-site tRNA interaction motif (PtIM domain) probably interacts with the P-site tRNA(fMet) as well as the 23S rRNA.</text>
</comment>
<keyword evidence="15" id="KW-1185">Reference proteome</keyword>
<gene>
    <name evidence="12" type="primary">ettA</name>
    <name evidence="14" type="ORF">ALE3EI_2623</name>
</gene>
<evidence type="ECO:0000256" key="6">
    <source>
        <dbReference type="ARBA" id="ARBA00022741"/>
    </source>
</evidence>
<feature type="domain" description="ABC transporter" evidence="13">
    <location>
        <begin position="333"/>
        <end position="559"/>
    </location>
</feature>
<dbReference type="SUPFAM" id="SSF52540">
    <property type="entry name" value="P-loop containing nucleoside triphosphate hydrolases"/>
    <property type="match status" value="2"/>
</dbReference>
<keyword evidence="8 12" id="KW-0067">ATP-binding</keyword>
<dbReference type="Pfam" id="PF12848">
    <property type="entry name" value="ABC_tran_Xtn"/>
    <property type="match status" value="1"/>
</dbReference>
<evidence type="ECO:0000256" key="4">
    <source>
        <dbReference type="ARBA" id="ARBA00022730"/>
    </source>
</evidence>
<reference evidence="14 15" key="1">
    <citation type="submission" date="2020-04" db="EMBL/GenBank/DDBJ databases">
        <title>Genome sequence of Altibacter aquimarinus strain ALE3EI.</title>
        <authorList>
            <person name="Oh H.-M."/>
            <person name="Jang D."/>
        </authorList>
    </citation>
    <scope>NUCLEOTIDE SEQUENCE [LARGE SCALE GENOMIC DNA]</scope>
    <source>
        <strain evidence="14 15">ALE3EI</strain>
    </source>
</reference>
<dbReference type="InterPro" id="IPR032781">
    <property type="entry name" value="ABC_tran_Xtn"/>
</dbReference>
<dbReference type="PROSITE" id="PS00211">
    <property type="entry name" value="ABC_TRANSPORTER_1"/>
    <property type="match status" value="1"/>
</dbReference>
<evidence type="ECO:0000256" key="10">
    <source>
        <dbReference type="ARBA" id="ARBA00022884"/>
    </source>
</evidence>
<dbReference type="NCBIfam" id="TIGR03719">
    <property type="entry name" value="ABC_ABC_ChvD"/>
    <property type="match status" value="1"/>
</dbReference>
<keyword evidence="4 12" id="KW-0699">rRNA-binding</keyword>
<evidence type="ECO:0000256" key="3">
    <source>
        <dbReference type="ARBA" id="ARBA00022555"/>
    </source>
</evidence>
<keyword evidence="9 12" id="KW-0810">Translation regulation</keyword>
<keyword evidence="11 12" id="KW-0648">Protein biosynthesis</keyword>
<dbReference type="Pfam" id="PF00005">
    <property type="entry name" value="ABC_tran"/>
    <property type="match status" value="2"/>
</dbReference>
<feature type="binding site" evidence="12">
    <location>
        <begin position="365"/>
        <end position="372"/>
    </location>
    <ligand>
        <name>ATP</name>
        <dbReference type="ChEBI" id="CHEBI:30616"/>
        <label>2</label>
    </ligand>
</feature>
<dbReference type="GO" id="GO:0043022">
    <property type="term" value="F:ribosome binding"/>
    <property type="evidence" value="ECO:0007669"/>
    <property type="project" value="UniProtKB-UniRule"/>
</dbReference>
<evidence type="ECO:0000256" key="2">
    <source>
        <dbReference type="ARBA" id="ARBA00022490"/>
    </source>
</evidence>
<dbReference type="GO" id="GO:0045900">
    <property type="term" value="P:negative regulation of translational elongation"/>
    <property type="evidence" value="ECO:0007669"/>
    <property type="project" value="UniProtKB-UniRule"/>
</dbReference>
<keyword evidence="3 12" id="KW-0820">tRNA-binding</keyword>
<evidence type="ECO:0000313" key="15">
    <source>
        <dbReference type="Proteomes" id="UP000515514"/>
    </source>
</evidence>
<comment type="catalytic activity">
    <reaction evidence="12">
        <text>ATP + H2O = ADP + phosphate + H(+)</text>
        <dbReference type="Rhea" id="RHEA:13065"/>
        <dbReference type="ChEBI" id="CHEBI:15377"/>
        <dbReference type="ChEBI" id="CHEBI:15378"/>
        <dbReference type="ChEBI" id="CHEBI:30616"/>
        <dbReference type="ChEBI" id="CHEBI:43474"/>
        <dbReference type="ChEBI" id="CHEBI:456216"/>
    </reaction>
</comment>
<sequence length="563" mass="63598">MSDDKKVIFSMSGVTKTFQNAQTPVLKNIYLSFFYGAKIGILGLNGSGKSTLLKIIAGVEKNYQGDVVFAPGYTVGYLEQEPQLDESKTVLEIVKEGVKDVVAVLDEYNKINDMFGLPEVYENPDKMQELMDKQAKLQDEIDATNAWELDTKLEIAMDALRTPEPDKPISVLSGGERRRVALCRLLLQEPDVLLLDEPTNHLDAESVHWLEHHLSQYKGTVIAVTHDRYFLDNVAGWILELDRGEGIPWKGNYSSWLDQKSKRLAQEQKQASKRQKTLERELEWVRMAPKGRQAKQKARLNNYDKLMSQDQKQLDEKLEIYIPNGPRLGTNVIEAKGVAKGYGDKLLYEDLNFKLPQAGIVGIIGPNGAGKTTIFRMIMGEETPDKGNFEVGDSAKIAYVDQSHSNIDTNKTIWENFSDGQELIMMGGKQVNSRAYLSRFNFSGSEQNKKVSALSGGERNRLHLAMTLKEEGNVLLLDEPTNDLDVNTLRALEEGLENFAGCAVVISHDRWFLDRVCTHILSFEGNSQVYFFEGSFSDYEENKKKRLGGDLIPKRIKYKKLIR</sequence>
<comment type="function">
    <text evidence="12">A translation factor that gates the progression of the 70S ribosomal initiation complex (IC, containing tRNA(fMet) in the P-site) into the translation elongation cycle by using a mechanism sensitive to the ATP/ADP ratio. Binds to the 70S ribosome E-site where it modulates the state of the translating ribosome during subunit translocation. ATP hydrolysis probably frees it from the ribosome, which can enter the elongation phase.</text>
</comment>
<dbReference type="AlphaFoldDB" id="A0A7G8PXT5"/>
<protein>
    <recommendedName>
        <fullName evidence="12">Energy-dependent translational throttle protein EttA</fullName>
        <ecNumber evidence="12">3.6.1.-</ecNumber>
    </recommendedName>
    <alternativeName>
        <fullName evidence="12">Translational regulatory factor EttA</fullName>
    </alternativeName>
</protein>
<dbReference type="InterPro" id="IPR022374">
    <property type="entry name" value="EttA"/>
</dbReference>
<dbReference type="InterPro" id="IPR027417">
    <property type="entry name" value="P-loop_NTPase"/>
</dbReference>
<comment type="similarity">
    <text evidence="1 12">Belongs to the ABC transporter superfamily. ABCF family. Translational throttle EttA subfamily.</text>
</comment>
<dbReference type="CDD" id="cd03221">
    <property type="entry name" value="ABCF_EF-3"/>
    <property type="match status" value="2"/>
</dbReference>
<evidence type="ECO:0000259" key="13">
    <source>
        <dbReference type="PROSITE" id="PS50893"/>
    </source>
</evidence>
<dbReference type="FunFam" id="3.40.50.300:FF:000183">
    <property type="entry name" value="ABC transporter ATP-binding protein yjjK"/>
    <property type="match status" value="1"/>
</dbReference>
<keyword evidence="5 12" id="KW-0677">Repeat</keyword>
<dbReference type="RefSeq" id="WP_186989414.1">
    <property type="nucleotide sequence ID" value="NZ_CP052909.1"/>
</dbReference>
<dbReference type="Gene3D" id="3.40.50.300">
    <property type="entry name" value="P-loop containing nucleotide triphosphate hydrolases"/>
    <property type="match status" value="2"/>
</dbReference>
<dbReference type="InterPro" id="IPR003593">
    <property type="entry name" value="AAA+_ATPase"/>
</dbReference>
<evidence type="ECO:0000256" key="5">
    <source>
        <dbReference type="ARBA" id="ARBA00022737"/>
    </source>
</evidence>
<dbReference type="GO" id="GO:0005737">
    <property type="term" value="C:cytoplasm"/>
    <property type="evidence" value="ECO:0007669"/>
    <property type="project" value="UniProtKB-SubCell"/>
</dbReference>
<dbReference type="GO" id="GO:0005524">
    <property type="term" value="F:ATP binding"/>
    <property type="evidence" value="ECO:0007669"/>
    <property type="project" value="UniProtKB-UniRule"/>
</dbReference>
<comment type="caution">
    <text evidence="12">Lacks conserved residue(s) required for the propagation of feature annotation.</text>
</comment>
<name>A0A7G8PXT5_9FLAO</name>
<dbReference type="GO" id="GO:0016887">
    <property type="term" value="F:ATP hydrolysis activity"/>
    <property type="evidence" value="ECO:0007669"/>
    <property type="project" value="UniProtKB-UniRule"/>
</dbReference>
<dbReference type="InterPro" id="IPR017871">
    <property type="entry name" value="ABC_transporter-like_CS"/>
</dbReference>
<dbReference type="GO" id="GO:0000049">
    <property type="term" value="F:tRNA binding"/>
    <property type="evidence" value="ECO:0007669"/>
    <property type="project" value="UniProtKB-UniRule"/>
</dbReference>
<dbReference type="PROSITE" id="PS50893">
    <property type="entry name" value="ABC_TRANSPORTER_2"/>
    <property type="match status" value="2"/>
</dbReference>
<keyword evidence="6 12" id="KW-0547">Nucleotide-binding</keyword>
<keyword evidence="7 12" id="KW-0378">Hydrolase</keyword>
<evidence type="ECO:0000256" key="12">
    <source>
        <dbReference type="HAMAP-Rule" id="MF_00847"/>
    </source>
</evidence>
<dbReference type="PANTHER" id="PTHR43858:SF1">
    <property type="entry name" value="ABC TRANSPORTER-RELATED PROTEIN"/>
    <property type="match status" value="1"/>
</dbReference>
<evidence type="ECO:0000256" key="7">
    <source>
        <dbReference type="ARBA" id="ARBA00022801"/>
    </source>
</evidence>
<dbReference type="KEGG" id="alti:ALE3EI_2623"/>
<evidence type="ECO:0000313" key="14">
    <source>
        <dbReference type="EMBL" id="QNJ99151.1"/>
    </source>
</evidence>
<evidence type="ECO:0000256" key="1">
    <source>
        <dbReference type="ARBA" id="ARBA00005868"/>
    </source>
</evidence>
<accession>A0A7G8PXT5</accession>
<dbReference type="FunFam" id="3.40.50.300:FF:000011">
    <property type="entry name" value="Putative ABC transporter ATP-binding component"/>
    <property type="match status" value="1"/>
</dbReference>
<comment type="subcellular location">
    <subcellularLocation>
        <location evidence="12">Cytoplasm</location>
    </subcellularLocation>
    <text evidence="12">Associates with ribosomes and polysomes.</text>
</comment>
<feature type="region of interest" description="PtIM" evidence="12">
    <location>
        <begin position="251"/>
        <end position="331"/>
    </location>
</feature>